<accession>A0A9B0GXI0</accession>
<dbReference type="InterPro" id="IPR050649">
    <property type="entry name" value="Paired_Homeobox_TFs"/>
</dbReference>
<comment type="subcellular location">
    <subcellularLocation>
        <location evidence="1">Nucleus</location>
    </subcellularLocation>
</comment>
<evidence type="ECO:0000313" key="4">
    <source>
        <dbReference type="RefSeq" id="XP_004406982.1"/>
    </source>
</evidence>
<evidence type="ECO:0000256" key="1">
    <source>
        <dbReference type="ARBA" id="ARBA00004123"/>
    </source>
</evidence>
<dbReference type="PANTHER" id="PTHR24329">
    <property type="entry name" value="HOMEOBOX PROTEIN ARISTALESS"/>
    <property type="match status" value="1"/>
</dbReference>
<keyword evidence="3" id="KW-1185">Reference proteome</keyword>
<evidence type="ECO:0000313" key="3">
    <source>
        <dbReference type="Proteomes" id="UP000245340"/>
    </source>
</evidence>
<feature type="compositionally biased region" description="Low complexity" evidence="2">
    <location>
        <begin position="206"/>
        <end position="216"/>
    </location>
</feature>
<feature type="region of interest" description="Disordered" evidence="2">
    <location>
        <begin position="189"/>
        <end position="286"/>
    </location>
</feature>
<dbReference type="PANTHER" id="PTHR24329:SF575">
    <property type="entry name" value="ARISTALESS RELATED HOMEOBOX"/>
    <property type="match status" value="1"/>
</dbReference>
<dbReference type="GO" id="GO:0005634">
    <property type="term" value="C:nucleus"/>
    <property type="evidence" value="ECO:0007669"/>
    <property type="project" value="UniProtKB-SubCell"/>
</dbReference>
<evidence type="ECO:0000256" key="2">
    <source>
        <dbReference type="SAM" id="MobiDB-lite"/>
    </source>
</evidence>
<dbReference type="Proteomes" id="UP000245340">
    <property type="component" value="Unplaced"/>
</dbReference>
<dbReference type="GO" id="GO:0000977">
    <property type="term" value="F:RNA polymerase II transcription regulatory region sequence-specific DNA binding"/>
    <property type="evidence" value="ECO:0007669"/>
    <property type="project" value="TreeGrafter"/>
</dbReference>
<dbReference type="GO" id="GO:0000981">
    <property type="term" value="F:DNA-binding transcription factor activity, RNA polymerase II-specific"/>
    <property type="evidence" value="ECO:0007669"/>
    <property type="project" value="TreeGrafter"/>
</dbReference>
<dbReference type="AlphaFoldDB" id="A0A9B0GXI0"/>
<feature type="region of interest" description="Disordered" evidence="2">
    <location>
        <begin position="397"/>
        <end position="422"/>
    </location>
</feature>
<proteinExistence type="predicted"/>
<sequence>MVQDSVGGEASAAVGGAPNIDFSPLSQELARLIDVPEARVQVVSSASASSGPSRTSRRLLGPPCPSLAHNSIFFTLKRFRKMSDPSVILKGTLLLLKDPVWFKNRRAKWRRHQRALRFRNVPPVAMVPPIIINLGGPYRAVLNQERPDCLCVVPQPLLLGPPPPPVPLFPNGKEACCFQAAASLSRHQEATALSEVPQARTAGFQSPTVPSSTPSSPALPPAPTPCPSGTAPPCKTGGRGGAGSVRLQGENAVLPGGAEPQPRGGAEAHPGTGGDTSEGLLTGLPEKRQPAVRRLVLRKLCPVPALWVEETRRRHCGRRVLRPASCVRQGTTRGDPLQGRRWALGPPFPPRPRGRGPSIARSPAPSCPAPFGETVAVARGPGVQSFQASAVSRIRDRAAPSCASSGSGVPPRDGGSIASLRSSPSPAKLPAFCVAAAVTHLLPPRRDLGGLSPWLWALDPIPHLLLKVCSQELSGHRLRV</sequence>
<gene>
    <name evidence="4" type="primary">LOC101379536</name>
</gene>
<dbReference type="Gene3D" id="1.10.10.60">
    <property type="entry name" value="Homeodomain-like"/>
    <property type="match status" value="1"/>
</dbReference>
<feature type="compositionally biased region" description="Pro residues" evidence="2">
    <location>
        <begin position="217"/>
        <end position="226"/>
    </location>
</feature>
<feature type="region of interest" description="Disordered" evidence="2">
    <location>
        <begin position="327"/>
        <end position="366"/>
    </location>
</feature>
<dbReference type="CDD" id="cd00086">
    <property type="entry name" value="homeodomain"/>
    <property type="match status" value="1"/>
</dbReference>
<name>A0A9B0GXI0_ODORO</name>
<dbReference type="InterPro" id="IPR001356">
    <property type="entry name" value="HD"/>
</dbReference>
<reference evidence="4" key="1">
    <citation type="submission" date="2025-08" db="UniProtKB">
        <authorList>
            <consortium name="RefSeq"/>
        </authorList>
    </citation>
    <scope>IDENTIFICATION</scope>
</reference>
<dbReference type="RefSeq" id="XP_004406982.1">
    <property type="nucleotide sequence ID" value="XM_004406925.1"/>
</dbReference>
<organism evidence="3 4">
    <name type="scientific">Odobenus rosmarus divergens</name>
    <name type="common">Pacific walrus</name>
    <dbReference type="NCBI Taxonomy" id="9708"/>
    <lineage>
        <taxon>Eukaryota</taxon>
        <taxon>Metazoa</taxon>
        <taxon>Chordata</taxon>
        <taxon>Craniata</taxon>
        <taxon>Vertebrata</taxon>
        <taxon>Euteleostomi</taxon>
        <taxon>Mammalia</taxon>
        <taxon>Eutheria</taxon>
        <taxon>Laurasiatheria</taxon>
        <taxon>Carnivora</taxon>
        <taxon>Caniformia</taxon>
        <taxon>Pinnipedia</taxon>
        <taxon>Odobenidae</taxon>
        <taxon>Odobenus</taxon>
    </lineage>
</organism>
<protein>
    <submittedName>
        <fullName evidence="4">Uncharacterized protein LOC101379536</fullName>
    </submittedName>
</protein>